<gene>
    <name evidence="2" type="ORF">RJ640_022053</name>
</gene>
<evidence type="ECO:0000256" key="1">
    <source>
        <dbReference type="SAM" id="MobiDB-lite"/>
    </source>
</evidence>
<sequence>MLVKGGGFPGSPSWNPEKCNGGDTRRSEQKPVACWSDTFYYVMAPHSPDPEELPDAGKYPTYTY</sequence>
<evidence type="ECO:0000313" key="3">
    <source>
        <dbReference type="Proteomes" id="UP001187471"/>
    </source>
</evidence>
<name>A0AA88QZT3_9ASTE</name>
<protein>
    <submittedName>
        <fullName evidence="2">Uncharacterized protein</fullName>
    </submittedName>
</protein>
<evidence type="ECO:0000313" key="2">
    <source>
        <dbReference type="EMBL" id="KAK2972996.1"/>
    </source>
</evidence>
<reference evidence="2" key="1">
    <citation type="submission" date="2022-12" db="EMBL/GenBank/DDBJ databases">
        <title>Draft genome assemblies for two species of Escallonia (Escalloniales).</title>
        <authorList>
            <person name="Chanderbali A."/>
            <person name="Dervinis C."/>
            <person name="Anghel I."/>
            <person name="Soltis D."/>
            <person name="Soltis P."/>
            <person name="Zapata F."/>
        </authorList>
    </citation>
    <scope>NUCLEOTIDE SEQUENCE</scope>
    <source>
        <strain evidence="2">UCBG92.1500</strain>
        <tissue evidence="2">Leaf</tissue>
    </source>
</reference>
<organism evidence="2 3">
    <name type="scientific">Escallonia rubra</name>
    <dbReference type="NCBI Taxonomy" id="112253"/>
    <lineage>
        <taxon>Eukaryota</taxon>
        <taxon>Viridiplantae</taxon>
        <taxon>Streptophyta</taxon>
        <taxon>Embryophyta</taxon>
        <taxon>Tracheophyta</taxon>
        <taxon>Spermatophyta</taxon>
        <taxon>Magnoliopsida</taxon>
        <taxon>eudicotyledons</taxon>
        <taxon>Gunneridae</taxon>
        <taxon>Pentapetalae</taxon>
        <taxon>asterids</taxon>
        <taxon>campanulids</taxon>
        <taxon>Escalloniales</taxon>
        <taxon>Escalloniaceae</taxon>
        <taxon>Escallonia</taxon>
    </lineage>
</organism>
<keyword evidence="3" id="KW-1185">Reference proteome</keyword>
<feature type="region of interest" description="Disordered" evidence="1">
    <location>
        <begin position="1"/>
        <end position="30"/>
    </location>
</feature>
<accession>A0AA88QZT3</accession>
<dbReference type="EMBL" id="JAVXUO010002474">
    <property type="protein sequence ID" value="KAK2972996.1"/>
    <property type="molecule type" value="Genomic_DNA"/>
</dbReference>
<feature type="region of interest" description="Disordered" evidence="1">
    <location>
        <begin position="45"/>
        <end position="64"/>
    </location>
</feature>
<dbReference type="Proteomes" id="UP001187471">
    <property type="component" value="Unassembled WGS sequence"/>
</dbReference>
<proteinExistence type="predicted"/>
<comment type="caution">
    <text evidence="2">The sequence shown here is derived from an EMBL/GenBank/DDBJ whole genome shotgun (WGS) entry which is preliminary data.</text>
</comment>
<dbReference type="AlphaFoldDB" id="A0AA88QZT3"/>